<dbReference type="AlphaFoldDB" id="A0A9D2DVY1"/>
<dbReference type="Proteomes" id="UP000824044">
    <property type="component" value="Unassembled WGS sequence"/>
</dbReference>
<evidence type="ECO:0000313" key="1">
    <source>
        <dbReference type="EMBL" id="HIZ24041.1"/>
    </source>
</evidence>
<feature type="non-terminal residue" evidence="1">
    <location>
        <position position="1"/>
    </location>
</feature>
<proteinExistence type="predicted"/>
<protein>
    <submittedName>
        <fullName evidence="1">Uncharacterized protein</fullName>
    </submittedName>
</protein>
<reference evidence="1" key="1">
    <citation type="journal article" date="2021" name="PeerJ">
        <title>Extensive microbial diversity within the chicken gut microbiome revealed by metagenomics and culture.</title>
        <authorList>
            <person name="Gilroy R."/>
            <person name="Ravi A."/>
            <person name="Getino M."/>
            <person name="Pursley I."/>
            <person name="Horton D.L."/>
            <person name="Alikhan N.F."/>
            <person name="Baker D."/>
            <person name="Gharbi K."/>
            <person name="Hall N."/>
            <person name="Watson M."/>
            <person name="Adriaenssens E.M."/>
            <person name="Foster-Nyarko E."/>
            <person name="Jarju S."/>
            <person name="Secka A."/>
            <person name="Antonio M."/>
            <person name="Oren A."/>
            <person name="Chaudhuri R.R."/>
            <person name="La Ragione R."/>
            <person name="Hildebrand F."/>
            <person name="Pallen M.J."/>
        </authorList>
    </citation>
    <scope>NUCLEOTIDE SEQUENCE</scope>
    <source>
        <strain evidence="1">CHK33-5263</strain>
    </source>
</reference>
<reference evidence="1" key="2">
    <citation type="submission" date="2021-04" db="EMBL/GenBank/DDBJ databases">
        <authorList>
            <person name="Gilroy R."/>
        </authorList>
    </citation>
    <scope>NUCLEOTIDE SEQUENCE</scope>
    <source>
        <strain evidence="1">CHK33-5263</strain>
    </source>
</reference>
<name>A0A9D2DVY1_9FIRM</name>
<dbReference type="EMBL" id="DXBS01000023">
    <property type="protein sequence ID" value="HIZ24041.1"/>
    <property type="molecule type" value="Genomic_DNA"/>
</dbReference>
<gene>
    <name evidence="1" type="ORF">H9812_00985</name>
</gene>
<evidence type="ECO:0000313" key="2">
    <source>
        <dbReference type="Proteomes" id="UP000824044"/>
    </source>
</evidence>
<sequence>ETAYFAFMERLRREIIRFHAAKINLFDYRFFSFFTFTPIFDFEPNKKGQLPDAGGCPFMLIMRTQKSAC</sequence>
<comment type="caution">
    <text evidence="1">The sequence shown here is derived from an EMBL/GenBank/DDBJ whole genome shotgun (WGS) entry which is preliminary data.</text>
</comment>
<accession>A0A9D2DVY1</accession>
<organism evidence="1 2">
    <name type="scientific">Candidatus Gallimonas intestinigallinarum</name>
    <dbReference type="NCBI Taxonomy" id="2838604"/>
    <lineage>
        <taxon>Bacteria</taxon>
        <taxon>Bacillati</taxon>
        <taxon>Bacillota</taxon>
        <taxon>Clostridia</taxon>
        <taxon>Candidatus Gallimonas</taxon>
    </lineage>
</organism>